<evidence type="ECO:0000256" key="3">
    <source>
        <dbReference type="PIRSR" id="PIRSR004848-1"/>
    </source>
</evidence>
<dbReference type="GO" id="GO:0030170">
    <property type="term" value="F:pyridoxal phosphate binding"/>
    <property type="evidence" value="ECO:0007669"/>
    <property type="project" value="UniProtKB-UniRule"/>
</dbReference>
<keyword evidence="1 2" id="KW-0663">Pyridoxal phosphate</keyword>
<keyword evidence="7" id="KW-1185">Reference proteome</keyword>
<dbReference type="SUPFAM" id="SSF51419">
    <property type="entry name" value="PLP-binding barrel"/>
    <property type="match status" value="1"/>
</dbReference>
<dbReference type="RefSeq" id="WP_038553032.1">
    <property type="nucleotide sequence ID" value="NZ_CP006842.1"/>
</dbReference>
<feature type="modified residue" description="N6-(pyridoxal phosphate)lysine" evidence="2 3">
    <location>
        <position position="45"/>
    </location>
</feature>
<dbReference type="Proteomes" id="UP000023703">
    <property type="component" value="Chromosome"/>
</dbReference>
<reference evidence="6 7" key="1">
    <citation type="journal article" date="2015" name="Int. J. Syst. Evol. Microbiol.">
        <title>Revisiting Corynebacterium glyciniphilum (ex Kubota et al., 1972) sp. nov., nom. rev., isolated from putrefied banana.</title>
        <authorList>
            <person name="Al-Dilaimi A."/>
            <person name="Bednarz H."/>
            <person name="Lomker A."/>
            <person name="Niehaus K."/>
            <person name="Kalinowski J."/>
            <person name="Ruckert C."/>
        </authorList>
    </citation>
    <scope>NUCLEOTIDE SEQUENCE [LARGE SCALE GENOMIC DNA]</scope>
    <source>
        <strain evidence="6">AJ 3170</strain>
    </source>
</reference>
<dbReference type="PIRSF" id="PIRSF004848">
    <property type="entry name" value="YBL036c_PLPDEIII"/>
    <property type="match status" value="1"/>
</dbReference>
<comment type="function">
    <text evidence="2">Pyridoxal 5'-phosphate (PLP)-binding protein, which is involved in PLP homeostasis.</text>
</comment>
<feature type="domain" description="Alanine racemase N-terminal" evidence="5">
    <location>
        <begin position="37"/>
        <end position="239"/>
    </location>
</feature>
<evidence type="ECO:0000313" key="6">
    <source>
        <dbReference type="EMBL" id="AHW65032.1"/>
    </source>
</evidence>
<evidence type="ECO:0000256" key="1">
    <source>
        <dbReference type="ARBA" id="ARBA00022898"/>
    </source>
</evidence>
<dbReference type="HOGENOM" id="CLU_059988_1_0_11"/>
<gene>
    <name evidence="6" type="ORF">CGLY_12960</name>
</gene>
<dbReference type="EMBL" id="CP006842">
    <property type="protein sequence ID" value="AHW65032.1"/>
    <property type="molecule type" value="Genomic_DNA"/>
</dbReference>
<organism evidence="6 7">
    <name type="scientific">Corynebacterium glyciniphilum AJ 3170</name>
    <dbReference type="NCBI Taxonomy" id="1404245"/>
    <lineage>
        <taxon>Bacteria</taxon>
        <taxon>Bacillati</taxon>
        <taxon>Actinomycetota</taxon>
        <taxon>Actinomycetes</taxon>
        <taxon>Mycobacteriales</taxon>
        <taxon>Corynebacteriaceae</taxon>
        <taxon>Corynebacterium</taxon>
    </lineage>
</organism>
<comment type="cofactor">
    <cofactor evidence="3">
        <name>pyridoxal 5'-phosphate</name>
        <dbReference type="ChEBI" id="CHEBI:597326"/>
    </cofactor>
</comment>
<evidence type="ECO:0000259" key="5">
    <source>
        <dbReference type="Pfam" id="PF01168"/>
    </source>
</evidence>
<dbReference type="AlphaFoldDB" id="X5DWN4"/>
<dbReference type="NCBIfam" id="TIGR00044">
    <property type="entry name" value="YggS family pyridoxal phosphate-dependent enzyme"/>
    <property type="match status" value="1"/>
</dbReference>
<dbReference type="PANTHER" id="PTHR10146:SF14">
    <property type="entry name" value="PYRIDOXAL PHOSPHATE HOMEOSTASIS PROTEIN"/>
    <property type="match status" value="1"/>
</dbReference>
<proteinExistence type="inferred from homology"/>
<evidence type="ECO:0000313" key="7">
    <source>
        <dbReference type="Proteomes" id="UP000023703"/>
    </source>
</evidence>
<evidence type="ECO:0000256" key="4">
    <source>
        <dbReference type="RuleBase" id="RU004514"/>
    </source>
</evidence>
<dbReference type="Gene3D" id="3.20.20.10">
    <property type="entry name" value="Alanine racemase"/>
    <property type="match status" value="1"/>
</dbReference>
<comment type="similarity">
    <text evidence="2 4">Belongs to the pyridoxal phosphate-binding protein YggS/PROSC family.</text>
</comment>
<dbReference type="InterPro" id="IPR011078">
    <property type="entry name" value="PyrdxlP_homeostasis"/>
</dbReference>
<dbReference type="Pfam" id="PF01168">
    <property type="entry name" value="Ala_racemase_N"/>
    <property type="match status" value="1"/>
</dbReference>
<dbReference type="PANTHER" id="PTHR10146">
    <property type="entry name" value="PROLINE SYNTHETASE CO-TRANSCRIBED BACTERIAL HOMOLOG PROTEIN"/>
    <property type="match status" value="1"/>
</dbReference>
<dbReference type="KEGG" id="cgy:CGLY_12960"/>
<name>X5DWN4_9CORY</name>
<sequence>MHNDGEHDDVNDLRDAVAAVRAQVDAAALEAGRDPAEVRLLPVSKTVPVERLRSAVAAGMHEFAENKPQEVQRKAVEMSDLPVRWIAIGHLQTNKAKVIAEHAHEFQALDSVRLAEALQRRLDPLDRRLDVLVQVNTSGEDAKTGAAPQDVGTILAAASRCDRLRVRGFMTVASNTDDIGEVRRCFSQLRGILDSARSDAVVDPELLTELSMGMSGDFRTAIAEGATCVRVGTAIFGARDYSKK</sequence>
<evidence type="ECO:0000256" key="2">
    <source>
        <dbReference type="HAMAP-Rule" id="MF_02087"/>
    </source>
</evidence>
<protein>
    <recommendedName>
        <fullName evidence="2">Pyridoxal phosphate homeostasis protein</fullName>
        <shortName evidence="2">PLP homeostasis protein</shortName>
    </recommendedName>
</protein>
<dbReference type="InterPro" id="IPR029066">
    <property type="entry name" value="PLP-binding_barrel"/>
</dbReference>
<accession>X5DWN4</accession>
<dbReference type="STRING" id="1404245.CGLY_12960"/>
<dbReference type="InterPro" id="IPR001608">
    <property type="entry name" value="Ala_racemase_N"/>
</dbReference>
<dbReference type="HAMAP" id="MF_02087">
    <property type="entry name" value="PLP_homeostasis"/>
    <property type="match status" value="1"/>
</dbReference>
<dbReference type="CDD" id="cd00635">
    <property type="entry name" value="PLPDE_III_YBL036c_like"/>
    <property type="match status" value="1"/>
</dbReference>
<dbReference type="eggNOG" id="COG0325">
    <property type="taxonomic scope" value="Bacteria"/>
</dbReference>
<dbReference type="OrthoDB" id="9804072at2"/>